<keyword evidence="4" id="KW-0413">Isomerase</keyword>
<keyword evidence="1" id="KW-0175">Coiled coil</keyword>
<protein>
    <submittedName>
        <fullName evidence="4">DNA topoisomerase IV</fullName>
    </submittedName>
</protein>
<evidence type="ECO:0000313" key="5">
    <source>
        <dbReference type="Proteomes" id="UP000223749"/>
    </source>
</evidence>
<reference evidence="4 5" key="1">
    <citation type="submission" date="2017-10" db="EMBL/GenBank/DDBJ databases">
        <title>Whole genome of Pedobacter ginsengisoli T01R-27 isolated from tomato rhizosphere.</title>
        <authorList>
            <person name="Weon H.-Y."/>
            <person name="Lee S.A."/>
            <person name="Sang M.K."/>
            <person name="Song J."/>
        </authorList>
    </citation>
    <scope>NUCLEOTIDE SEQUENCE [LARGE SCALE GENOMIC DNA]</scope>
    <source>
        <strain evidence="4 5">T01R-27</strain>
    </source>
</reference>
<dbReference type="InterPro" id="IPR030392">
    <property type="entry name" value="S74_ICA"/>
</dbReference>
<proteinExistence type="predicted"/>
<evidence type="ECO:0000313" key="4">
    <source>
        <dbReference type="EMBL" id="ATP57560.1"/>
    </source>
</evidence>
<name>A0A2D1U7K5_9SPHI</name>
<dbReference type="RefSeq" id="WP_099439480.1">
    <property type="nucleotide sequence ID" value="NZ_CP024091.1"/>
</dbReference>
<dbReference type="Proteomes" id="UP000223749">
    <property type="component" value="Chromosome"/>
</dbReference>
<dbReference type="AlphaFoldDB" id="A0A2D1U7K5"/>
<keyword evidence="5" id="KW-1185">Reference proteome</keyword>
<evidence type="ECO:0000256" key="1">
    <source>
        <dbReference type="SAM" id="Coils"/>
    </source>
</evidence>
<keyword evidence="2" id="KW-0732">Signal</keyword>
<evidence type="ECO:0000256" key="2">
    <source>
        <dbReference type="SAM" id="SignalP"/>
    </source>
</evidence>
<dbReference type="PROSITE" id="PS51688">
    <property type="entry name" value="ICA"/>
    <property type="match status" value="1"/>
</dbReference>
<sequence>MRYPLVSKGAVLGILFSAAALSVNAQKIEEQELKVNVDKISNSTEHLKNLQPVTFKYDVQKYKHLKLPAGEQYGFLASSVQSEYPAMVYEATKMYDQGKNNSKVARYSEVQSENLIPVLVAAIKEQQAEIELLKKEIDLLKKKSK</sequence>
<organism evidence="4 5">
    <name type="scientific">Pedobacter ginsengisoli</name>
    <dbReference type="NCBI Taxonomy" id="363852"/>
    <lineage>
        <taxon>Bacteria</taxon>
        <taxon>Pseudomonadati</taxon>
        <taxon>Bacteroidota</taxon>
        <taxon>Sphingobacteriia</taxon>
        <taxon>Sphingobacteriales</taxon>
        <taxon>Sphingobacteriaceae</taxon>
        <taxon>Pedobacter</taxon>
    </lineage>
</organism>
<dbReference type="OrthoDB" id="839742at2"/>
<dbReference type="KEGG" id="pgs:CPT03_14300"/>
<gene>
    <name evidence="4" type="ORF">CPT03_14300</name>
</gene>
<evidence type="ECO:0000259" key="3">
    <source>
        <dbReference type="PROSITE" id="PS51688"/>
    </source>
</evidence>
<feature type="coiled-coil region" evidence="1">
    <location>
        <begin position="116"/>
        <end position="143"/>
    </location>
</feature>
<feature type="signal peptide" evidence="2">
    <location>
        <begin position="1"/>
        <end position="25"/>
    </location>
</feature>
<feature type="domain" description="Peptidase S74" evidence="3">
    <location>
        <begin position="22"/>
        <end position="137"/>
    </location>
</feature>
<dbReference type="EMBL" id="CP024091">
    <property type="protein sequence ID" value="ATP57560.1"/>
    <property type="molecule type" value="Genomic_DNA"/>
</dbReference>
<dbReference type="GO" id="GO:0016853">
    <property type="term" value="F:isomerase activity"/>
    <property type="evidence" value="ECO:0007669"/>
    <property type="project" value="UniProtKB-KW"/>
</dbReference>
<dbReference type="Pfam" id="PF13884">
    <property type="entry name" value="Peptidase_S74"/>
    <property type="match status" value="1"/>
</dbReference>
<feature type="chain" id="PRO_5013662503" evidence="2">
    <location>
        <begin position="26"/>
        <end position="145"/>
    </location>
</feature>
<accession>A0A2D1U7K5</accession>